<feature type="domain" description="YcxB-like C-terminal" evidence="2">
    <location>
        <begin position="102"/>
        <end position="163"/>
    </location>
</feature>
<dbReference type="OrthoDB" id="2866610at2"/>
<sequence>MNLYMNNVELSFTTSYEDYYRLNLWHGRFGRMVAMVFYFLLFLGAVVYQTGSVEALLEPFVIGAGLLLILVLYGFFLLSLKWRSRRVYNSDKLLQQEQHFVFTNEHIAFTNATGTGSMAWDDVYKAVETKSHFLIYMGKMRSLIIPKASMSSEADISALRQLIASKLGSGKHKLRGA</sequence>
<dbReference type="AlphaFoldDB" id="A0A2W1LD33"/>
<name>A0A2W1LD33_9BACL</name>
<keyword evidence="1" id="KW-0472">Membrane</keyword>
<evidence type="ECO:0000259" key="2">
    <source>
        <dbReference type="Pfam" id="PF14317"/>
    </source>
</evidence>
<feature type="transmembrane region" description="Helical" evidence="1">
    <location>
        <begin position="60"/>
        <end position="80"/>
    </location>
</feature>
<dbReference type="Proteomes" id="UP000249522">
    <property type="component" value="Unassembled WGS sequence"/>
</dbReference>
<accession>A0A2W1LD33</accession>
<keyword evidence="4" id="KW-1185">Reference proteome</keyword>
<gene>
    <name evidence="3" type="ORF">DNH61_25520</name>
</gene>
<evidence type="ECO:0000313" key="4">
    <source>
        <dbReference type="Proteomes" id="UP000249522"/>
    </source>
</evidence>
<dbReference type="EMBL" id="QKRB01000062">
    <property type="protein sequence ID" value="PZD92962.1"/>
    <property type="molecule type" value="Genomic_DNA"/>
</dbReference>
<dbReference type="InterPro" id="IPR025588">
    <property type="entry name" value="YcxB-like_C"/>
</dbReference>
<keyword evidence="1" id="KW-1133">Transmembrane helix</keyword>
<feature type="transmembrane region" description="Helical" evidence="1">
    <location>
        <begin position="29"/>
        <end position="48"/>
    </location>
</feature>
<comment type="caution">
    <text evidence="3">The sequence shown here is derived from an EMBL/GenBank/DDBJ whole genome shotgun (WGS) entry which is preliminary data.</text>
</comment>
<protein>
    <recommendedName>
        <fullName evidence="2">YcxB-like C-terminal domain-containing protein</fullName>
    </recommendedName>
</protein>
<dbReference type="Pfam" id="PF14317">
    <property type="entry name" value="YcxB"/>
    <property type="match status" value="1"/>
</dbReference>
<reference evidence="3 4" key="1">
    <citation type="submission" date="2018-06" db="EMBL/GenBank/DDBJ databases">
        <title>Paenibacillus imtechensis sp. nov.</title>
        <authorList>
            <person name="Pinnaka A.K."/>
            <person name="Singh H."/>
            <person name="Kaur M."/>
        </authorList>
    </citation>
    <scope>NUCLEOTIDE SEQUENCE [LARGE SCALE GENOMIC DNA]</scope>
    <source>
        <strain evidence="3 4">SMB1</strain>
    </source>
</reference>
<proteinExistence type="predicted"/>
<evidence type="ECO:0000313" key="3">
    <source>
        <dbReference type="EMBL" id="PZD92962.1"/>
    </source>
</evidence>
<organism evidence="3 4">
    <name type="scientific">Paenibacillus sambharensis</name>
    <dbReference type="NCBI Taxonomy" id="1803190"/>
    <lineage>
        <taxon>Bacteria</taxon>
        <taxon>Bacillati</taxon>
        <taxon>Bacillota</taxon>
        <taxon>Bacilli</taxon>
        <taxon>Bacillales</taxon>
        <taxon>Paenibacillaceae</taxon>
        <taxon>Paenibacillus</taxon>
    </lineage>
</organism>
<evidence type="ECO:0000256" key="1">
    <source>
        <dbReference type="SAM" id="Phobius"/>
    </source>
</evidence>
<keyword evidence="1" id="KW-0812">Transmembrane</keyword>